<feature type="compositionally biased region" description="Low complexity" evidence="1">
    <location>
        <begin position="31"/>
        <end position="45"/>
    </location>
</feature>
<dbReference type="EMBL" id="BPRB01000298">
    <property type="protein sequence ID" value="GJE62267.1"/>
    <property type="molecule type" value="Genomic_DNA"/>
</dbReference>
<organism evidence="2 3">
    <name type="scientific">Methylobacterium trifolii</name>
    <dbReference type="NCBI Taxonomy" id="1003092"/>
    <lineage>
        <taxon>Bacteria</taxon>
        <taxon>Pseudomonadati</taxon>
        <taxon>Pseudomonadota</taxon>
        <taxon>Alphaproteobacteria</taxon>
        <taxon>Hyphomicrobiales</taxon>
        <taxon>Methylobacteriaceae</taxon>
        <taxon>Methylobacterium</taxon>
    </lineage>
</organism>
<gene>
    <name evidence="2" type="ORF">MPOCJGCO_4400</name>
</gene>
<keyword evidence="3" id="KW-1185">Reference proteome</keyword>
<dbReference type="Proteomes" id="UP001055057">
    <property type="component" value="Unassembled WGS sequence"/>
</dbReference>
<evidence type="ECO:0000313" key="2">
    <source>
        <dbReference type="EMBL" id="GJE62267.1"/>
    </source>
</evidence>
<reference evidence="2" key="2">
    <citation type="submission" date="2021-08" db="EMBL/GenBank/DDBJ databases">
        <authorList>
            <person name="Tani A."/>
            <person name="Ola A."/>
            <person name="Ogura Y."/>
            <person name="Katsura K."/>
            <person name="Hayashi T."/>
        </authorList>
    </citation>
    <scope>NUCLEOTIDE SEQUENCE</scope>
    <source>
        <strain evidence="2">DSM 23632</strain>
    </source>
</reference>
<sequence length="190" mass="21468">MSEPARHLPQYETTGRPAPGPLRDWLTAMKAQVPQAATPQAASPVPDEPRAVQPEPVRAPEPVRTVEPPRATEPTWSPRIVQSVDAPRPAPEADAEDVSELVAENLMLKAKLRLESERYGDLQAILAQEIRDLRQHVRSEMESLHTVRAERDRFQAEHDAARTERDAMQAERDLWQARAETLAQPLFQKR</sequence>
<comment type="caution">
    <text evidence="2">The sequence shown here is derived from an EMBL/GenBank/DDBJ whole genome shotgun (WGS) entry which is preliminary data.</text>
</comment>
<evidence type="ECO:0000313" key="3">
    <source>
        <dbReference type="Proteomes" id="UP001055057"/>
    </source>
</evidence>
<protein>
    <recommendedName>
        <fullName evidence="4">ATPase</fullName>
    </recommendedName>
</protein>
<dbReference type="RefSeq" id="WP_238184918.1">
    <property type="nucleotide sequence ID" value="NZ_BPRB01000298.1"/>
</dbReference>
<feature type="region of interest" description="Disordered" evidence="1">
    <location>
        <begin position="1"/>
        <end position="96"/>
    </location>
</feature>
<name>A0ABQ4U527_9HYPH</name>
<reference evidence="2" key="1">
    <citation type="journal article" date="2021" name="Front. Microbiol.">
        <title>Comprehensive Comparative Genomics and Phenotyping of Methylobacterium Species.</title>
        <authorList>
            <person name="Alessa O."/>
            <person name="Ogura Y."/>
            <person name="Fujitani Y."/>
            <person name="Takami H."/>
            <person name="Hayashi T."/>
            <person name="Sahin N."/>
            <person name="Tani A."/>
        </authorList>
    </citation>
    <scope>NUCLEOTIDE SEQUENCE</scope>
    <source>
        <strain evidence="2">DSM 23632</strain>
    </source>
</reference>
<feature type="region of interest" description="Disordered" evidence="1">
    <location>
        <begin position="143"/>
        <end position="171"/>
    </location>
</feature>
<evidence type="ECO:0008006" key="4">
    <source>
        <dbReference type="Google" id="ProtNLM"/>
    </source>
</evidence>
<accession>A0ABQ4U527</accession>
<proteinExistence type="predicted"/>
<evidence type="ECO:0000256" key="1">
    <source>
        <dbReference type="SAM" id="MobiDB-lite"/>
    </source>
</evidence>